<accession>A0A0A8Z770</accession>
<reference evidence="1" key="1">
    <citation type="submission" date="2014-09" db="EMBL/GenBank/DDBJ databases">
        <authorList>
            <person name="Magalhaes I.L.F."/>
            <person name="Oliveira U."/>
            <person name="Santos F.R."/>
            <person name="Vidigal T.H.D.A."/>
            <person name="Brescovit A.D."/>
            <person name="Santos A.J."/>
        </authorList>
    </citation>
    <scope>NUCLEOTIDE SEQUENCE</scope>
    <source>
        <tissue evidence="1">Shoot tissue taken approximately 20 cm above the soil surface</tissue>
    </source>
</reference>
<sequence length="29" mass="3466">MELELPKLKMQSCKRNTITVYGNHFCFFS</sequence>
<organism evidence="1">
    <name type="scientific">Arundo donax</name>
    <name type="common">Giant reed</name>
    <name type="synonym">Donax arundinaceus</name>
    <dbReference type="NCBI Taxonomy" id="35708"/>
    <lineage>
        <taxon>Eukaryota</taxon>
        <taxon>Viridiplantae</taxon>
        <taxon>Streptophyta</taxon>
        <taxon>Embryophyta</taxon>
        <taxon>Tracheophyta</taxon>
        <taxon>Spermatophyta</taxon>
        <taxon>Magnoliopsida</taxon>
        <taxon>Liliopsida</taxon>
        <taxon>Poales</taxon>
        <taxon>Poaceae</taxon>
        <taxon>PACMAD clade</taxon>
        <taxon>Arundinoideae</taxon>
        <taxon>Arundineae</taxon>
        <taxon>Arundo</taxon>
    </lineage>
</organism>
<reference evidence="1" key="2">
    <citation type="journal article" date="2015" name="Data Brief">
        <title>Shoot transcriptome of the giant reed, Arundo donax.</title>
        <authorList>
            <person name="Barrero R.A."/>
            <person name="Guerrero F.D."/>
            <person name="Moolhuijzen P."/>
            <person name="Goolsby J.A."/>
            <person name="Tidwell J."/>
            <person name="Bellgard S.E."/>
            <person name="Bellgard M.I."/>
        </authorList>
    </citation>
    <scope>NUCLEOTIDE SEQUENCE</scope>
    <source>
        <tissue evidence="1">Shoot tissue taken approximately 20 cm above the soil surface</tissue>
    </source>
</reference>
<dbReference type="AlphaFoldDB" id="A0A0A8Z770"/>
<name>A0A0A8Z770_ARUDO</name>
<protein>
    <submittedName>
        <fullName evidence="1">Uncharacterized protein</fullName>
    </submittedName>
</protein>
<evidence type="ECO:0000313" key="1">
    <source>
        <dbReference type="EMBL" id="JAD34616.1"/>
    </source>
</evidence>
<dbReference type="EMBL" id="GBRH01263279">
    <property type="protein sequence ID" value="JAD34616.1"/>
    <property type="molecule type" value="Transcribed_RNA"/>
</dbReference>
<proteinExistence type="predicted"/>